<feature type="compositionally biased region" description="Basic residues" evidence="6">
    <location>
        <begin position="222"/>
        <end position="233"/>
    </location>
</feature>
<name>A0A9P0EYU6_BEMTA</name>
<dbReference type="GO" id="GO:0005634">
    <property type="term" value="C:nucleus"/>
    <property type="evidence" value="ECO:0007669"/>
    <property type="project" value="UniProtKB-SubCell"/>
</dbReference>
<comment type="pathway">
    <text evidence="2">Protein modification; protein ubiquitination.</text>
</comment>
<feature type="compositionally biased region" description="Acidic residues" evidence="6">
    <location>
        <begin position="1320"/>
        <end position="1352"/>
    </location>
</feature>
<dbReference type="InterPro" id="IPR006594">
    <property type="entry name" value="LisH"/>
</dbReference>
<dbReference type="Gene3D" id="2.130.10.10">
    <property type="entry name" value="YVTN repeat-like/Quinoprotein amine dehydrogenase"/>
    <property type="match status" value="1"/>
</dbReference>
<feature type="compositionally biased region" description="Low complexity" evidence="6">
    <location>
        <begin position="1353"/>
        <end position="1364"/>
    </location>
</feature>
<protein>
    <recommendedName>
        <fullName evidence="9">LisH domain-containing protein</fullName>
    </recommendedName>
</protein>
<feature type="compositionally biased region" description="Low complexity" evidence="6">
    <location>
        <begin position="248"/>
        <end position="271"/>
    </location>
</feature>
<evidence type="ECO:0000313" key="8">
    <source>
        <dbReference type="Proteomes" id="UP001152759"/>
    </source>
</evidence>
<dbReference type="PANTHER" id="PTHR13129:SF4">
    <property type="entry name" value="DDB1- AND CUL4-ASSOCIATED FACTOR 1"/>
    <property type="match status" value="1"/>
</dbReference>
<evidence type="ECO:0000313" key="7">
    <source>
        <dbReference type="EMBL" id="CAH0381567.1"/>
    </source>
</evidence>
<evidence type="ECO:0000256" key="1">
    <source>
        <dbReference type="ARBA" id="ARBA00004123"/>
    </source>
</evidence>
<proteinExistence type="inferred from homology"/>
<evidence type="ECO:0000256" key="3">
    <source>
        <dbReference type="ARBA" id="ARBA00008845"/>
    </source>
</evidence>
<dbReference type="InterPro" id="IPR033270">
    <property type="entry name" value="VPRBP/DCAF1"/>
</dbReference>
<gene>
    <name evidence="7" type="ORF">BEMITA_LOCUS1203</name>
</gene>
<keyword evidence="4" id="KW-0833">Ubl conjugation pathway</keyword>
<dbReference type="SMART" id="SM00667">
    <property type="entry name" value="LisH"/>
    <property type="match status" value="1"/>
</dbReference>
<dbReference type="InterPro" id="IPR011989">
    <property type="entry name" value="ARM-like"/>
</dbReference>
<sequence>MATEGPAKEISDIIHQWEEAHSGSDYDPTSTLTLLSDMLEVEYAKYLETNPDPFDERHPSRIRPTCAFGNMLKIIFRKEAFMNKLVSDYLKENYFTRNHRDGDYVALNTAACRLTVNLLLGLEAAAVLGPSHSDTLIKRLFAWSTDAPDPLQTYAIGFLSSVMENQDMASDYRDDNSRIVPILLDRLSQLENERKSLTLTNGNECPDPSSPQRDSCEPTPNKKARSSRQHSKKPPLEENSLQTNKSPSKANSFSRKASSSGRRSTSSKSTSPFEMSDFTKVSWQDNEPFVLGLWKVNPLSLATKEIFILKYLTSMAEYQENLVYIFEKHALDLILGMVNPHESEYTRVSFEALKYLAALLCHKKFAVEFIGVGGVQHLLEIRRPSLSAIGASVCFYYLAYCEDSMERVCLLPNDVLLDLVSYNLWLLKYRHDSGRCHATMFFGFSFLFLTILNEFDRHNGLCDLYNVMSTVKLLVDPDNDLLNEDEESSSRQVIRHVCVALKRYLEAHLFLKVQQLQSNSEMPTFKVCKATPESVAEQIETVLELLPFKSKWEPVDKLYDYGAITLLLRVIMFASEWNYPGRIETVRSILDILNICATIPQVMLQLCEVIEPPDEANNVGLNVILGAAEGEIVADPEVQKAALNVLITCVCAPMNRTGSKSPTGSHKRRSSVGGLTSKMLLEKVWECIRVNNGIMLLLSLLTVKTPLTEADSIRCLACQALVGLARSETVRQILSVLPLFTSGELTRLMRDPILQEKRQEHVKFQQHALFLLERVCGKKPDGSEMEVSLSNIHRANVIAQTKIQYNEKQLLTLIHQHLLSRGMKVAAAALQKEAELPESKAHSQNPFLSPFSIAQGKARSATPNSPVHRPNNLNHPVDMNLTSGTPSSSKSTPIKIKRIEQTWSTPQSSSKKSFRKHGSKDRALPSSSSFEQPLLKPERRNITLDSIVTEYLTNQHALCKNPMVVCPQFNLFVPHKCPDPKPNKSAPCNFTLRYCRGINSRRLDQRLIHSRFCPVKTLKSNDEDDGGYFTCCEFFGDKFVIAGTYGGEVKVFNINTGVDDVTYSCHESYISNLECNRTNNLLLTSSPYRQPLSAMWKIDGVFEQVSSFENEEHVEFSKLTQDRIVGTNSEIATIYDVETKKQVVVLAPKFSNQYNHNIATFNPTDELVLSDGILWDVNAGKQIYKFDKLNQSISGRFHPNGLEIVSNTEIWDLRTFRLLKTVPALDQCSIMFSPTASVIYAAPLLPREPDDDIPLDTSFKTFDSYDYSSIATIDLKRNIYHIAVNKYDTNIAIIENQGEYISGIDESNVRIYDVGRSKDDADENEVVEDEEEDDLDNSGSGSDDDDDDDDQGADAVSINLLSGLSDEELDDDTISDRDGSDSESDALDNMDF</sequence>
<feature type="region of interest" description="Disordered" evidence="6">
    <location>
        <begin position="855"/>
        <end position="935"/>
    </location>
</feature>
<feature type="region of interest" description="Disordered" evidence="6">
    <location>
        <begin position="1316"/>
        <end position="1392"/>
    </location>
</feature>
<keyword evidence="8" id="KW-1185">Reference proteome</keyword>
<dbReference type="InterPro" id="IPR036322">
    <property type="entry name" value="WD40_repeat_dom_sf"/>
</dbReference>
<accession>A0A9P0EYU6</accession>
<feature type="compositionally biased region" description="Acidic residues" evidence="6">
    <location>
        <begin position="1381"/>
        <end position="1392"/>
    </location>
</feature>
<feature type="region of interest" description="Disordered" evidence="6">
    <location>
        <begin position="198"/>
        <end position="273"/>
    </location>
</feature>
<feature type="compositionally biased region" description="Low complexity" evidence="6">
    <location>
        <begin position="882"/>
        <end position="894"/>
    </location>
</feature>
<evidence type="ECO:0000256" key="4">
    <source>
        <dbReference type="ARBA" id="ARBA00022786"/>
    </source>
</evidence>
<comment type="similarity">
    <text evidence="3">Belongs to the VPRBP/DCAF1 family.</text>
</comment>
<feature type="compositionally biased region" description="Polar residues" evidence="6">
    <location>
        <begin position="901"/>
        <end position="911"/>
    </location>
</feature>
<dbReference type="Gene3D" id="1.25.10.10">
    <property type="entry name" value="Leucine-rich Repeat Variant"/>
    <property type="match status" value="1"/>
</dbReference>
<reference evidence="7" key="1">
    <citation type="submission" date="2021-12" db="EMBL/GenBank/DDBJ databases">
        <authorList>
            <person name="King R."/>
        </authorList>
    </citation>
    <scope>NUCLEOTIDE SEQUENCE</scope>
</reference>
<evidence type="ECO:0008006" key="9">
    <source>
        <dbReference type="Google" id="ProtNLM"/>
    </source>
</evidence>
<dbReference type="GO" id="GO:0016567">
    <property type="term" value="P:protein ubiquitination"/>
    <property type="evidence" value="ECO:0007669"/>
    <property type="project" value="InterPro"/>
</dbReference>
<dbReference type="InterPro" id="IPR015943">
    <property type="entry name" value="WD40/YVTN_repeat-like_dom_sf"/>
</dbReference>
<keyword evidence="5" id="KW-0539">Nucleus</keyword>
<dbReference type="GO" id="GO:0080008">
    <property type="term" value="C:Cul4-RING E3 ubiquitin ligase complex"/>
    <property type="evidence" value="ECO:0007669"/>
    <property type="project" value="TreeGrafter"/>
</dbReference>
<dbReference type="SUPFAM" id="SSF50978">
    <property type="entry name" value="WD40 repeat-like"/>
    <property type="match status" value="1"/>
</dbReference>
<comment type="subcellular location">
    <subcellularLocation>
        <location evidence="1">Nucleus</location>
    </subcellularLocation>
</comment>
<dbReference type="EMBL" id="OU963862">
    <property type="protein sequence ID" value="CAH0381567.1"/>
    <property type="molecule type" value="Genomic_DNA"/>
</dbReference>
<evidence type="ECO:0000256" key="2">
    <source>
        <dbReference type="ARBA" id="ARBA00004906"/>
    </source>
</evidence>
<dbReference type="Proteomes" id="UP001152759">
    <property type="component" value="Chromosome 1"/>
</dbReference>
<organism evidence="7 8">
    <name type="scientific">Bemisia tabaci</name>
    <name type="common">Sweetpotato whitefly</name>
    <name type="synonym">Aleurodes tabaci</name>
    <dbReference type="NCBI Taxonomy" id="7038"/>
    <lineage>
        <taxon>Eukaryota</taxon>
        <taxon>Metazoa</taxon>
        <taxon>Ecdysozoa</taxon>
        <taxon>Arthropoda</taxon>
        <taxon>Hexapoda</taxon>
        <taxon>Insecta</taxon>
        <taxon>Pterygota</taxon>
        <taxon>Neoptera</taxon>
        <taxon>Paraneoptera</taxon>
        <taxon>Hemiptera</taxon>
        <taxon>Sternorrhyncha</taxon>
        <taxon>Aleyrodoidea</taxon>
        <taxon>Aleyrodidae</taxon>
        <taxon>Aleyrodinae</taxon>
        <taxon>Bemisia</taxon>
    </lineage>
</organism>
<evidence type="ECO:0000256" key="6">
    <source>
        <dbReference type="SAM" id="MobiDB-lite"/>
    </source>
</evidence>
<dbReference type="PANTHER" id="PTHR13129">
    <property type="entry name" value="VPRBP PROTEIN-RELATED"/>
    <property type="match status" value="1"/>
</dbReference>
<evidence type="ECO:0000256" key="5">
    <source>
        <dbReference type="ARBA" id="ARBA00023242"/>
    </source>
</evidence>
<dbReference type="KEGG" id="btab:109038853"/>